<keyword evidence="2" id="KW-1185">Reference proteome</keyword>
<accession>A0AC61MXV9</accession>
<dbReference type="EMBL" id="CP068393">
    <property type="protein sequence ID" value="QUC67731.1"/>
    <property type="molecule type" value="Genomic_DNA"/>
</dbReference>
<name>A0AC61MXV9_9FIRM</name>
<evidence type="ECO:0000313" key="1">
    <source>
        <dbReference type="EMBL" id="QUC67731.1"/>
    </source>
</evidence>
<organism evidence="1 2">
    <name type="scientific">Aristaeella hokkaidonensis</name>
    <dbReference type="NCBI Taxonomy" id="3046382"/>
    <lineage>
        <taxon>Bacteria</taxon>
        <taxon>Bacillati</taxon>
        <taxon>Bacillota</taxon>
        <taxon>Clostridia</taxon>
        <taxon>Eubacteriales</taxon>
        <taxon>Aristaeellaceae</taxon>
        <taxon>Aristaeella</taxon>
    </lineage>
</organism>
<reference evidence="1" key="1">
    <citation type="submission" date="2021-01" db="EMBL/GenBank/DDBJ databases">
        <title>Complete genome sequence of Clostridiales bacterium R-7.</title>
        <authorList>
            <person name="Mahoney-Kurpe S.C."/>
            <person name="Palevich N."/>
            <person name="Koike S."/>
            <person name="Moon C.D."/>
            <person name="Attwood G.T."/>
        </authorList>
    </citation>
    <scope>NUCLEOTIDE SEQUENCE</scope>
    <source>
        <strain evidence="1">R-7</strain>
    </source>
</reference>
<protein>
    <submittedName>
        <fullName evidence="1">Uncharacterized protein</fullName>
    </submittedName>
</protein>
<gene>
    <name evidence="1" type="ORF">JYE49_03230</name>
</gene>
<evidence type="ECO:0000313" key="2">
    <source>
        <dbReference type="Proteomes" id="UP000682782"/>
    </source>
</evidence>
<sequence>MPDLSKVTAILPNLADYVVYGAIAVVTLIGLFKCLIPLWRTTASLRLAISRLQQNAGKQLDKPVWQEARFVGRRLKGSWLRFLQNAEQLDRRGLPTNVEDYINDDTVTHGPGNAGLAELIPNLLTSLGILGTFMGLSRGLSSLNFADSAQLIQGIPDLLSGMRFAFGTSVAGISCSLVFNMLNRISQGSSYRAIDDFVTSFTQLAMSRPLDNDVQLICQNQDRNFMLQGINDTLVDRLAENVSRSISRVMTPVSESMDRFIVGATRNQIDGVNQIVSRFLTEMDRSMGGQFTSLSQSMNTLEQNQRRAAQATGENLSAAEGIIRNAQSLQEITSRALDKFDTYMSQLNTVRERDENFERRTADLLNSMRKESKDMASLISGLTDKVRTLPEMESSGEAPEKTLGEIQNILSSLNDNVKTVSETLNKLSKEA</sequence>
<dbReference type="Proteomes" id="UP000682782">
    <property type="component" value="Chromosome"/>
</dbReference>
<proteinExistence type="predicted"/>